<proteinExistence type="predicted"/>
<dbReference type="AlphaFoldDB" id="A0A1U9NHN8"/>
<name>A0A1U9NHN8_9BACT</name>
<evidence type="ECO:0000313" key="7">
    <source>
        <dbReference type="Proteomes" id="UP000189674"/>
    </source>
</evidence>
<dbReference type="GO" id="GO:0004252">
    <property type="term" value="F:serine-type endopeptidase activity"/>
    <property type="evidence" value="ECO:0007669"/>
    <property type="project" value="TreeGrafter"/>
</dbReference>
<gene>
    <name evidence="6" type="ORF">STSP2_00407</name>
</gene>
<protein>
    <submittedName>
        <fullName evidence="6">Peptidase Do</fullName>
    </submittedName>
</protein>
<keyword evidence="2" id="KW-0378">Hydrolase</keyword>
<keyword evidence="4" id="KW-0732">Signal</keyword>
<dbReference type="InterPro" id="IPR046449">
    <property type="entry name" value="DEGP_PDZ_sf"/>
</dbReference>
<dbReference type="GO" id="GO:0006508">
    <property type="term" value="P:proteolysis"/>
    <property type="evidence" value="ECO:0007669"/>
    <property type="project" value="UniProtKB-KW"/>
</dbReference>
<dbReference type="PANTHER" id="PTHR45980:SF9">
    <property type="entry name" value="PROTEASE DO-LIKE 10, MITOCHONDRIAL-RELATED"/>
    <property type="match status" value="1"/>
</dbReference>
<feature type="signal peptide" evidence="4">
    <location>
        <begin position="1"/>
        <end position="23"/>
    </location>
</feature>
<dbReference type="InterPro" id="IPR001478">
    <property type="entry name" value="PDZ"/>
</dbReference>
<accession>A0A1U9NHN8</accession>
<dbReference type="STRING" id="1936003.STSP2_00407"/>
<evidence type="ECO:0000256" key="1">
    <source>
        <dbReference type="ARBA" id="ARBA00022670"/>
    </source>
</evidence>
<dbReference type="InterPro" id="IPR041517">
    <property type="entry name" value="DEGP_PDZ"/>
</dbReference>
<evidence type="ECO:0000313" key="6">
    <source>
        <dbReference type="EMBL" id="AQT67264.1"/>
    </source>
</evidence>
<dbReference type="RefSeq" id="WP_146659369.1">
    <property type="nucleotide sequence ID" value="NZ_CP019791.1"/>
</dbReference>
<dbReference type="EMBL" id="CP019791">
    <property type="protein sequence ID" value="AQT67264.1"/>
    <property type="molecule type" value="Genomic_DNA"/>
</dbReference>
<dbReference type="Pfam" id="PF17815">
    <property type="entry name" value="PDZ_3"/>
    <property type="match status" value="1"/>
</dbReference>
<dbReference type="OrthoDB" id="9758917at2"/>
<evidence type="ECO:0000256" key="3">
    <source>
        <dbReference type="ARBA" id="ARBA00022825"/>
    </source>
</evidence>
<evidence type="ECO:0000256" key="4">
    <source>
        <dbReference type="SAM" id="SignalP"/>
    </source>
</evidence>
<dbReference type="SUPFAM" id="SSF50156">
    <property type="entry name" value="PDZ domain-like"/>
    <property type="match status" value="1"/>
</dbReference>
<dbReference type="KEGG" id="alus:STSP2_00407"/>
<feature type="domain" description="PDZ" evidence="5">
    <location>
        <begin position="236"/>
        <end position="290"/>
    </location>
</feature>
<evidence type="ECO:0000259" key="5">
    <source>
        <dbReference type="PROSITE" id="PS50106"/>
    </source>
</evidence>
<keyword evidence="7" id="KW-1185">Reference proteome</keyword>
<dbReference type="InterPro" id="IPR036034">
    <property type="entry name" value="PDZ_sf"/>
</dbReference>
<organism evidence="6 7">
    <name type="scientific">Anaerohalosphaera lusitana</name>
    <dbReference type="NCBI Taxonomy" id="1936003"/>
    <lineage>
        <taxon>Bacteria</taxon>
        <taxon>Pseudomonadati</taxon>
        <taxon>Planctomycetota</taxon>
        <taxon>Phycisphaerae</taxon>
        <taxon>Sedimentisphaerales</taxon>
        <taxon>Anaerohalosphaeraceae</taxon>
        <taxon>Anaerohalosphaera</taxon>
    </lineage>
</organism>
<dbReference type="Gene3D" id="2.30.42.10">
    <property type="match status" value="1"/>
</dbReference>
<dbReference type="PROSITE" id="PS50106">
    <property type="entry name" value="PDZ"/>
    <property type="match status" value="1"/>
</dbReference>
<keyword evidence="3" id="KW-0720">Serine protease</keyword>
<dbReference type="PANTHER" id="PTHR45980">
    <property type="match status" value="1"/>
</dbReference>
<reference evidence="7" key="1">
    <citation type="submission" date="2017-02" db="EMBL/GenBank/DDBJ databases">
        <title>Comparative genomics and description of representatives of a novel lineage of planctomycetes thriving in anoxic sediments.</title>
        <authorList>
            <person name="Spring S."/>
            <person name="Bunk B."/>
            <person name="Sproer C."/>
        </authorList>
    </citation>
    <scope>NUCLEOTIDE SEQUENCE [LARGE SCALE GENOMIC DNA]</scope>
    <source>
        <strain evidence="7">ST-NAGAB-D1</strain>
    </source>
</reference>
<feature type="chain" id="PRO_5012866379" evidence="4">
    <location>
        <begin position="24"/>
        <end position="497"/>
    </location>
</feature>
<dbReference type="Gene3D" id="3.20.190.20">
    <property type="match status" value="1"/>
</dbReference>
<dbReference type="InterPro" id="IPR009003">
    <property type="entry name" value="Peptidase_S1_PA"/>
</dbReference>
<dbReference type="Proteomes" id="UP000189674">
    <property type="component" value="Chromosome"/>
</dbReference>
<dbReference type="SUPFAM" id="SSF50494">
    <property type="entry name" value="Trypsin-like serine proteases"/>
    <property type="match status" value="1"/>
</dbReference>
<evidence type="ECO:0000256" key="2">
    <source>
        <dbReference type="ARBA" id="ARBA00022801"/>
    </source>
</evidence>
<sequence precursor="true">MKLNHKVLTIIAALLLIQSTLLAQPNTSEDAAEGIEKSLLFLEITSSAYENMQPWKKATMSSSYGYACAVGPYEVLTTAWNVTDTAHIKARLHGRNEFVPATVKVVDYEIDLALLELDREEMDAPLTPVTFSNDYAKGASVSSHWLTAGGRHKTGRGYIDRADVYKAPASYTSMLNYIIGNTSNTDSRGRLYCLDEKPVGLACWSDGDSKETGVIPTQIIDRFLADARDGEYKGFGSVGFSITKLIDPAMRNYLDMPDGEDNGVYVNDVYTLGTGSDTLEQGDVILAINGLAMNAYGRYEHPTYGRIQMAQIFAETPVGDNIEFTLWRDGKKITLSAPAEKFTAQDMLVPYYEYGMQPEYFVTAGFVFQKLTRPYMQMWGDDFAGKITPHIYNYYRDTAFSPTEDRQDVIMLSFVLPHQVNLGYHDLRGKIVKSVNGRTIESMQDFVSAFQLNPDAQHDVIEFEQDNPTVVIPRDQAKTADMMIAQRFGVTQQQNVN</sequence>
<keyword evidence="1" id="KW-0645">Protease</keyword>